<dbReference type="AlphaFoldDB" id="A0A2H0N778"/>
<dbReference type="PANTHER" id="PTHR11078">
    <property type="entry name" value="N UTILIZATION SUBSTANCE PROTEIN B-RELATED"/>
    <property type="match status" value="1"/>
</dbReference>
<evidence type="ECO:0000256" key="5">
    <source>
        <dbReference type="ARBA" id="ARBA00023163"/>
    </source>
</evidence>
<dbReference type="PANTHER" id="PTHR11078:SF3">
    <property type="entry name" value="ANTITERMINATION NUSB DOMAIN-CONTAINING PROTEIN"/>
    <property type="match status" value="1"/>
</dbReference>
<reference evidence="8 9" key="1">
    <citation type="submission" date="2017-09" db="EMBL/GenBank/DDBJ databases">
        <title>Depth-based differentiation of microbial function through sediment-hosted aquifers and enrichment of novel symbionts in the deep terrestrial subsurface.</title>
        <authorList>
            <person name="Probst A.J."/>
            <person name="Ladd B."/>
            <person name="Jarett J.K."/>
            <person name="Geller-Mcgrath D.E."/>
            <person name="Sieber C.M."/>
            <person name="Emerson J.B."/>
            <person name="Anantharaman K."/>
            <person name="Thomas B.C."/>
            <person name="Malmstrom R."/>
            <person name="Stieglmeier M."/>
            <person name="Klingl A."/>
            <person name="Woyke T."/>
            <person name="Ryan C.M."/>
            <person name="Banfield J.F."/>
        </authorList>
    </citation>
    <scope>NUCLEOTIDE SEQUENCE [LARGE SCALE GENOMIC DNA]</scope>
    <source>
        <strain evidence="8">CG11_big_fil_rev_8_21_14_0_20_35_14</strain>
    </source>
</reference>
<evidence type="ECO:0000256" key="2">
    <source>
        <dbReference type="ARBA" id="ARBA00022814"/>
    </source>
</evidence>
<evidence type="ECO:0000259" key="7">
    <source>
        <dbReference type="Pfam" id="PF01029"/>
    </source>
</evidence>
<feature type="domain" description="NusB/RsmB/TIM44" evidence="7">
    <location>
        <begin position="8"/>
        <end position="133"/>
    </location>
</feature>
<dbReference type="NCBIfam" id="TIGR01951">
    <property type="entry name" value="nusB"/>
    <property type="match status" value="1"/>
</dbReference>
<evidence type="ECO:0000313" key="9">
    <source>
        <dbReference type="Proteomes" id="UP000229893"/>
    </source>
</evidence>
<dbReference type="SUPFAM" id="SSF48013">
    <property type="entry name" value="NusB-like"/>
    <property type="match status" value="1"/>
</dbReference>
<dbReference type="GO" id="GO:0003723">
    <property type="term" value="F:RNA binding"/>
    <property type="evidence" value="ECO:0007669"/>
    <property type="project" value="UniProtKB-UniRule"/>
</dbReference>
<sequence>MATRHLLRSVVLQTLYEWDFYEKKRDFIKVLERNIEDYAPGVDEPEFAWNLAKGVVENLDKIDPIIEKAAPEWPINRIPIIDRNVLRLGLYELIFADKDEVPSKVAINEAVEIAKNYGGPNSGKFINGVLGTVFRELNSEEQKNDDRQ</sequence>
<keyword evidence="3 6" id="KW-0694">RNA-binding</keyword>
<accession>A0A2H0N778</accession>
<dbReference type="InterPro" id="IPR006027">
    <property type="entry name" value="NusB_RsmB_TIM44"/>
</dbReference>
<dbReference type="GO" id="GO:0006353">
    <property type="term" value="P:DNA-templated transcription termination"/>
    <property type="evidence" value="ECO:0007669"/>
    <property type="project" value="UniProtKB-UniRule"/>
</dbReference>
<evidence type="ECO:0000313" key="8">
    <source>
        <dbReference type="EMBL" id="PIR04748.1"/>
    </source>
</evidence>
<protein>
    <recommendedName>
        <fullName evidence="6">Transcription antitermination protein NusB</fullName>
    </recommendedName>
    <alternativeName>
        <fullName evidence="6">Antitermination factor NusB</fullName>
    </alternativeName>
</protein>
<dbReference type="Pfam" id="PF01029">
    <property type="entry name" value="NusB"/>
    <property type="match status" value="1"/>
</dbReference>
<keyword evidence="4 6" id="KW-0805">Transcription regulation</keyword>
<keyword evidence="5 6" id="KW-0804">Transcription</keyword>
<dbReference type="Gene3D" id="1.10.940.10">
    <property type="entry name" value="NusB-like"/>
    <property type="match status" value="1"/>
</dbReference>
<dbReference type="EMBL" id="PCWO01000041">
    <property type="protein sequence ID" value="PIR04748.1"/>
    <property type="molecule type" value="Genomic_DNA"/>
</dbReference>
<dbReference type="GO" id="GO:0005829">
    <property type="term" value="C:cytosol"/>
    <property type="evidence" value="ECO:0007669"/>
    <property type="project" value="TreeGrafter"/>
</dbReference>
<evidence type="ECO:0000256" key="1">
    <source>
        <dbReference type="ARBA" id="ARBA00005952"/>
    </source>
</evidence>
<dbReference type="InterPro" id="IPR035926">
    <property type="entry name" value="NusB-like_sf"/>
</dbReference>
<comment type="similarity">
    <text evidence="1 6">Belongs to the NusB family.</text>
</comment>
<evidence type="ECO:0000256" key="4">
    <source>
        <dbReference type="ARBA" id="ARBA00023015"/>
    </source>
</evidence>
<gene>
    <name evidence="6 8" type="primary">nusB</name>
    <name evidence="8" type="ORF">COV57_02845</name>
</gene>
<proteinExistence type="inferred from homology"/>
<organism evidence="8 9">
    <name type="scientific">Candidatus Liptonbacteria bacterium CG11_big_fil_rev_8_21_14_0_20_35_14</name>
    <dbReference type="NCBI Taxonomy" id="1974634"/>
    <lineage>
        <taxon>Bacteria</taxon>
        <taxon>Candidatus Liptoniibacteriota</taxon>
    </lineage>
</organism>
<comment type="function">
    <text evidence="6">Involved in transcription antitermination. Required for transcription of ribosomal RNA (rRNA) genes. Binds specifically to the boxA antiterminator sequence of the ribosomal RNA (rrn) operons.</text>
</comment>
<dbReference type="HAMAP" id="MF_00073">
    <property type="entry name" value="NusB"/>
    <property type="match status" value="1"/>
</dbReference>
<evidence type="ECO:0000256" key="6">
    <source>
        <dbReference type="HAMAP-Rule" id="MF_00073"/>
    </source>
</evidence>
<dbReference type="Proteomes" id="UP000229893">
    <property type="component" value="Unassembled WGS sequence"/>
</dbReference>
<name>A0A2H0N778_9BACT</name>
<comment type="caution">
    <text evidence="8">The sequence shown here is derived from an EMBL/GenBank/DDBJ whole genome shotgun (WGS) entry which is preliminary data.</text>
</comment>
<dbReference type="InterPro" id="IPR011605">
    <property type="entry name" value="NusB_fam"/>
</dbReference>
<evidence type="ECO:0000256" key="3">
    <source>
        <dbReference type="ARBA" id="ARBA00022884"/>
    </source>
</evidence>
<keyword evidence="2 6" id="KW-0889">Transcription antitermination</keyword>
<dbReference type="GO" id="GO:0031564">
    <property type="term" value="P:transcription antitermination"/>
    <property type="evidence" value="ECO:0007669"/>
    <property type="project" value="UniProtKB-KW"/>
</dbReference>